<feature type="compositionally biased region" description="Basic and acidic residues" evidence="10">
    <location>
        <begin position="1246"/>
        <end position="1255"/>
    </location>
</feature>
<dbReference type="InterPro" id="IPR007110">
    <property type="entry name" value="Ig-like_dom"/>
</dbReference>
<dbReference type="GO" id="GO:0005886">
    <property type="term" value="C:plasma membrane"/>
    <property type="evidence" value="ECO:0007669"/>
    <property type="project" value="TreeGrafter"/>
</dbReference>
<feature type="compositionally biased region" description="Acidic residues" evidence="10">
    <location>
        <begin position="1256"/>
        <end position="1267"/>
    </location>
</feature>
<evidence type="ECO:0000259" key="14">
    <source>
        <dbReference type="PROSITE" id="PS50853"/>
    </source>
</evidence>
<evidence type="ECO:0000256" key="11">
    <source>
        <dbReference type="SAM" id="Phobius"/>
    </source>
</evidence>
<dbReference type="Pfam" id="PF13882">
    <property type="entry name" value="Bravo_FIGEY"/>
    <property type="match status" value="1"/>
</dbReference>
<dbReference type="PROSITE" id="PS50835">
    <property type="entry name" value="IG_LIKE"/>
    <property type="match status" value="6"/>
</dbReference>
<keyword evidence="9" id="KW-0393">Immunoglobulin domain</keyword>
<evidence type="ECO:0000313" key="16">
    <source>
        <dbReference type="Proteomes" id="UP001497497"/>
    </source>
</evidence>
<proteinExistence type="predicted"/>
<dbReference type="InterPro" id="IPR036116">
    <property type="entry name" value="FN3_sf"/>
</dbReference>
<dbReference type="SUPFAM" id="SSF48726">
    <property type="entry name" value="Immunoglobulin"/>
    <property type="match status" value="6"/>
</dbReference>
<evidence type="ECO:0000256" key="2">
    <source>
        <dbReference type="ARBA" id="ARBA00022692"/>
    </source>
</evidence>
<feature type="transmembrane region" description="Helical" evidence="11">
    <location>
        <begin position="1178"/>
        <end position="1201"/>
    </location>
</feature>
<feature type="signal peptide" evidence="12">
    <location>
        <begin position="1"/>
        <end position="22"/>
    </location>
</feature>
<feature type="domain" description="Ig-like" evidence="13">
    <location>
        <begin position="532"/>
        <end position="612"/>
    </location>
</feature>
<dbReference type="SMART" id="SM00408">
    <property type="entry name" value="IGc2"/>
    <property type="match status" value="6"/>
</dbReference>
<feature type="domain" description="Fibronectin type-III" evidence="14">
    <location>
        <begin position="936"/>
        <end position="1036"/>
    </location>
</feature>
<dbReference type="InterPro" id="IPR026966">
    <property type="entry name" value="Neurofascin/L1/NrCAM_C"/>
</dbReference>
<keyword evidence="12" id="KW-0732">Signal</keyword>
<name>A0AAV2GYE7_LYMST</name>
<evidence type="ECO:0000256" key="1">
    <source>
        <dbReference type="ARBA" id="ARBA00004479"/>
    </source>
</evidence>
<keyword evidence="2 11" id="KW-0812">Transmembrane</keyword>
<evidence type="ECO:0000313" key="15">
    <source>
        <dbReference type="EMBL" id="CAL1526256.1"/>
    </source>
</evidence>
<keyword evidence="6 11" id="KW-0472">Membrane</keyword>
<dbReference type="FunFam" id="2.60.40.10:FF:000004">
    <property type="entry name" value="DCC isoform 1"/>
    <property type="match status" value="1"/>
</dbReference>
<dbReference type="InterPro" id="IPR013783">
    <property type="entry name" value="Ig-like_fold"/>
</dbReference>
<dbReference type="SMART" id="SM00060">
    <property type="entry name" value="FN3"/>
    <property type="match status" value="5"/>
</dbReference>
<evidence type="ECO:0000259" key="13">
    <source>
        <dbReference type="PROSITE" id="PS50835"/>
    </source>
</evidence>
<dbReference type="InterPro" id="IPR003599">
    <property type="entry name" value="Ig_sub"/>
</dbReference>
<dbReference type="PANTHER" id="PTHR44170:SF6">
    <property type="entry name" value="CONTACTIN"/>
    <property type="match status" value="1"/>
</dbReference>
<evidence type="ECO:0000256" key="3">
    <source>
        <dbReference type="ARBA" id="ARBA00022737"/>
    </source>
</evidence>
<feature type="domain" description="Ig-like" evidence="13">
    <location>
        <begin position="34"/>
        <end position="119"/>
    </location>
</feature>
<evidence type="ECO:0008006" key="17">
    <source>
        <dbReference type="Google" id="ProtNLM"/>
    </source>
</evidence>
<feature type="chain" id="PRO_5043528009" description="Neuronal cell adhesion molecule" evidence="12">
    <location>
        <begin position="23"/>
        <end position="1298"/>
    </location>
</feature>
<dbReference type="Pfam" id="PF07679">
    <property type="entry name" value="I-set"/>
    <property type="match status" value="4"/>
</dbReference>
<feature type="domain" description="Fibronectin type-III" evidence="14">
    <location>
        <begin position="822"/>
        <end position="935"/>
    </location>
</feature>
<dbReference type="Pfam" id="PF13927">
    <property type="entry name" value="Ig_3"/>
    <property type="match status" value="1"/>
</dbReference>
<evidence type="ECO:0000256" key="5">
    <source>
        <dbReference type="ARBA" id="ARBA00022989"/>
    </source>
</evidence>
<keyword evidence="5 11" id="KW-1133">Transmembrane helix</keyword>
<evidence type="ECO:0000256" key="10">
    <source>
        <dbReference type="SAM" id="MobiDB-lite"/>
    </source>
</evidence>
<keyword evidence="4" id="KW-0130">Cell adhesion</keyword>
<feature type="region of interest" description="Disordered" evidence="10">
    <location>
        <begin position="1217"/>
        <end position="1298"/>
    </location>
</feature>
<accession>A0AAV2GYE7</accession>
<dbReference type="InterPro" id="IPR003598">
    <property type="entry name" value="Ig_sub2"/>
</dbReference>
<dbReference type="CDD" id="cd00096">
    <property type="entry name" value="Ig"/>
    <property type="match status" value="1"/>
</dbReference>
<dbReference type="InterPro" id="IPR036179">
    <property type="entry name" value="Ig-like_dom_sf"/>
</dbReference>
<keyword evidence="8" id="KW-0325">Glycoprotein</keyword>
<organism evidence="15 16">
    <name type="scientific">Lymnaea stagnalis</name>
    <name type="common">Great pond snail</name>
    <name type="synonym">Helix stagnalis</name>
    <dbReference type="NCBI Taxonomy" id="6523"/>
    <lineage>
        <taxon>Eukaryota</taxon>
        <taxon>Metazoa</taxon>
        <taxon>Spiralia</taxon>
        <taxon>Lophotrochozoa</taxon>
        <taxon>Mollusca</taxon>
        <taxon>Gastropoda</taxon>
        <taxon>Heterobranchia</taxon>
        <taxon>Euthyneura</taxon>
        <taxon>Panpulmonata</taxon>
        <taxon>Hygrophila</taxon>
        <taxon>Lymnaeoidea</taxon>
        <taxon>Lymnaeidae</taxon>
        <taxon>Lymnaea</taxon>
    </lineage>
</organism>
<evidence type="ECO:0000256" key="4">
    <source>
        <dbReference type="ARBA" id="ARBA00022889"/>
    </source>
</evidence>
<feature type="domain" description="Ig-like" evidence="13">
    <location>
        <begin position="436"/>
        <end position="521"/>
    </location>
</feature>
<dbReference type="EMBL" id="CAXITT010000003">
    <property type="protein sequence ID" value="CAL1526256.1"/>
    <property type="molecule type" value="Genomic_DNA"/>
</dbReference>
<keyword evidence="3" id="KW-0677">Repeat</keyword>
<protein>
    <recommendedName>
        <fullName evidence="17">Neuronal cell adhesion molecule</fullName>
    </recommendedName>
</protein>
<keyword evidence="7" id="KW-1015">Disulfide bond</keyword>
<comment type="caution">
    <text evidence="15">The sequence shown here is derived from an EMBL/GenBank/DDBJ whole genome shotgun (WGS) entry which is preliminary data.</text>
</comment>
<keyword evidence="16" id="KW-1185">Reference proteome</keyword>
<dbReference type="SUPFAM" id="SSF49265">
    <property type="entry name" value="Fibronectin type III"/>
    <property type="match status" value="3"/>
</dbReference>
<dbReference type="Gene3D" id="2.60.40.10">
    <property type="entry name" value="Immunoglobulins"/>
    <property type="match status" value="11"/>
</dbReference>
<reference evidence="15 16" key="1">
    <citation type="submission" date="2024-04" db="EMBL/GenBank/DDBJ databases">
        <authorList>
            <consortium name="Genoscope - CEA"/>
            <person name="William W."/>
        </authorList>
    </citation>
    <scope>NUCLEOTIDE SEQUENCE [LARGE SCALE GENOMIC DNA]</scope>
</reference>
<dbReference type="Proteomes" id="UP001497497">
    <property type="component" value="Unassembled WGS sequence"/>
</dbReference>
<evidence type="ECO:0000256" key="6">
    <source>
        <dbReference type="ARBA" id="ARBA00023136"/>
    </source>
</evidence>
<feature type="domain" description="Ig-like" evidence="13">
    <location>
        <begin position="247"/>
        <end position="320"/>
    </location>
</feature>
<feature type="domain" description="Fibronectin type-III" evidence="14">
    <location>
        <begin position="1038"/>
        <end position="1137"/>
    </location>
</feature>
<dbReference type="GO" id="GO:0030424">
    <property type="term" value="C:axon"/>
    <property type="evidence" value="ECO:0007669"/>
    <property type="project" value="TreeGrafter"/>
</dbReference>
<feature type="domain" description="Ig-like" evidence="13">
    <location>
        <begin position="343"/>
        <end position="418"/>
    </location>
</feature>
<feature type="compositionally biased region" description="Basic and acidic residues" evidence="10">
    <location>
        <begin position="1225"/>
        <end position="1239"/>
    </location>
</feature>
<dbReference type="PROSITE" id="PS50853">
    <property type="entry name" value="FN3"/>
    <property type="match status" value="5"/>
</dbReference>
<dbReference type="InterPro" id="IPR013098">
    <property type="entry name" value="Ig_I-set"/>
</dbReference>
<dbReference type="PANTHER" id="PTHR44170">
    <property type="entry name" value="PROTEIN SIDEKICK"/>
    <property type="match status" value="1"/>
</dbReference>
<dbReference type="GO" id="GO:0007411">
    <property type="term" value="P:axon guidance"/>
    <property type="evidence" value="ECO:0007669"/>
    <property type="project" value="TreeGrafter"/>
</dbReference>
<feature type="domain" description="Fibronectin type-III" evidence="14">
    <location>
        <begin position="619"/>
        <end position="716"/>
    </location>
</feature>
<sequence length="1298" mass="145557">MEVRLERCLVLFIVACLSLVTAQEYEEVKNCQPPSITENEREFLYFIVQKSVTIPCTALGTPELKYKWLKDGKSIDLDSNKERWTLIHGVGSLLINNPIDSDSGVYQCMVSNDCGVSLSNFMTLLHAKMEPFPPLDKPTVLKASLGSKIKLVCNPPQSVPKAQIRWILSDPEGSNAVDDNANKGLGFNHVPTNKRVTMDYNGNLYITSVIKEDEYNRQPYVCLAENNPTRSINKGEDKIIHVIGDQPADMGVELMWHSDTETLVLEGNKARFKCIFSGHPEPEISWQKVIGSLDKLRVEVNHHEMTITDAKPEDAGDYQCLGKNVLLEKPSVHNFTLRVQAAPKWESKPADLKVGVDESATFNCRATGTPQPTVTWFINGKPFDETSANPRRTLSDNTLFFTKLDKDDSQVIQCNASNIHGYIWSDVYLHVEAQAPVIEKAPGNNIVAAEEQDLRVTCQVTGKPKPTVVWYKSDQVLNHQRYQVMPSGDLVIQNTTTKDSGMYKCFAENKFGRTSAEGSVTIRVKTKIINEPINMTVDYPNGATFTCGASTDPNEELRFRWLKDGVEVVPDERISISDGNLYLRETESKDSGNYTCVAYNSLDNATAKAELRVKAVPDPPYNVTIDDCDANKAKIKWAFDSRMSNFVDMVKYIVEYTTEYKPGTWTIAMPFTYPANNVNINLSAFVKYKFRVRAVNKMGISEPSAPTNGWCSTPLALPDENPKDVATDEQFTGYLVVKWTPMDEMQHNGPEFHYLVEVKGPDDEEFTSYKVDDPRASEKRIEVGDIYKPYEIKVRAANQVGKSMKNPDTITGRSGEAAPIVVPENFELDPDVNVTATSAGFRWDPVDTSPEMIRGEFSGYKIRFWKAGHKESSLHEHIIHAESKNSRRRRNNDGKVRGVVANLPSFAEVEAEVVVINKNFESNGSNLINFTTPEGVPGPVEFLEALFRGSHHFLLQWGKPTEENGVITGYQLSYSRIDRLDFSQRVIAYDNLGPSDDRVTLKKLEPDSQYRIYIRARTLMGLGKDYYIDVRTNSEILTMASPVVTMVNAGENEANITWVTKADKGSRHGQLYYIEYMKKNDKDWHRSKESVEGQSWGMLKHLEPGTQYKVRVVAMATPTDTSDSMASEVYSFNTPGVGKSQFMFARCESLIYNIVGYNKLNLSLLSFTGAARASFLTAAWFIGMMVAIAVLILILIIVCIIKRNRGDNYPVQEKERLRGTYNDENPDHFNEFGKGDENGLRGSNSFDRDAEKVPLDEDTDSLDYGDDDASKFNEDGSFIGQYGRGEKGTDGTNASSIV</sequence>
<evidence type="ECO:0000256" key="12">
    <source>
        <dbReference type="SAM" id="SignalP"/>
    </source>
</evidence>
<comment type="subcellular location">
    <subcellularLocation>
        <location evidence="1">Membrane</location>
        <topology evidence="1">Single-pass type I membrane protein</topology>
    </subcellularLocation>
</comment>
<dbReference type="GO" id="GO:0098609">
    <property type="term" value="P:cell-cell adhesion"/>
    <property type="evidence" value="ECO:0007669"/>
    <property type="project" value="TreeGrafter"/>
</dbReference>
<feature type="domain" description="Ig-like" evidence="13">
    <location>
        <begin position="133"/>
        <end position="233"/>
    </location>
</feature>
<dbReference type="CDD" id="cd00063">
    <property type="entry name" value="FN3"/>
    <property type="match status" value="5"/>
</dbReference>
<dbReference type="SMART" id="SM00409">
    <property type="entry name" value="IG"/>
    <property type="match status" value="6"/>
</dbReference>
<evidence type="ECO:0000256" key="8">
    <source>
        <dbReference type="ARBA" id="ARBA00023180"/>
    </source>
</evidence>
<evidence type="ECO:0000256" key="9">
    <source>
        <dbReference type="ARBA" id="ARBA00023319"/>
    </source>
</evidence>
<dbReference type="Pfam" id="PF00041">
    <property type="entry name" value="fn3"/>
    <property type="match status" value="2"/>
</dbReference>
<dbReference type="InterPro" id="IPR003961">
    <property type="entry name" value="FN3_dom"/>
</dbReference>
<gene>
    <name evidence="15" type="ORF">GSLYS_00000433001</name>
</gene>
<evidence type="ECO:0000256" key="7">
    <source>
        <dbReference type="ARBA" id="ARBA00023157"/>
    </source>
</evidence>
<feature type="domain" description="Fibronectin type-III" evidence="14">
    <location>
        <begin position="718"/>
        <end position="817"/>
    </location>
</feature>